<dbReference type="SMART" id="SM00228">
    <property type="entry name" value="PDZ"/>
    <property type="match status" value="1"/>
</dbReference>
<dbReference type="InterPro" id="IPR051201">
    <property type="entry name" value="Chloro_Bact_Ser_Proteases"/>
</dbReference>
<dbReference type="SUPFAM" id="SSF50156">
    <property type="entry name" value="PDZ domain-like"/>
    <property type="match status" value="1"/>
</dbReference>
<gene>
    <name evidence="6" type="ORF">MNBD_UNCLBAC01-1174</name>
</gene>
<dbReference type="FunFam" id="2.40.10.10:FF:000001">
    <property type="entry name" value="Periplasmic serine protease DegS"/>
    <property type="match status" value="1"/>
</dbReference>
<dbReference type="EMBL" id="UOGJ01000070">
    <property type="protein sequence ID" value="VAX35677.1"/>
    <property type="molecule type" value="Genomic_DNA"/>
</dbReference>
<evidence type="ECO:0000313" key="6">
    <source>
        <dbReference type="EMBL" id="VAX35677.1"/>
    </source>
</evidence>
<dbReference type="Pfam" id="PF13365">
    <property type="entry name" value="Trypsin_2"/>
    <property type="match status" value="1"/>
</dbReference>
<dbReference type="GO" id="GO:0004252">
    <property type="term" value="F:serine-type endopeptidase activity"/>
    <property type="evidence" value="ECO:0007669"/>
    <property type="project" value="InterPro"/>
</dbReference>
<keyword evidence="3" id="KW-0378">Hydrolase</keyword>
<dbReference type="PROSITE" id="PS50106">
    <property type="entry name" value="PDZ"/>
    <property type="match status" value="1"/>
</dbReference>
<dbReference type="InterPro" id="IPR001478">
    <property type="entry name" value="PDZ"/>
</dbReference>
<name>A0A3B1E1Q8_9ZZZZ</name>
<reference evidence="6" key="1">
    <citation type="submission" date="2018-06" db="EMBL/GenBank/DDBJ databases">
        <authorList>
            <person name="Zhirakovskaya E."/>
        </authorList>
    </citation>
    <scope>NUCLEOTIDE SEQUENCE</scope>
</reference>
<organism evidence="6">
    <name type="scientific">hydrothermal vent metagenome</name>
    <dbReference type="NCBI Taxonomy" id="652676"/>
    <lineage>
        <taxon>unclassified sequences</taxon>
        <taxon>metagenomes</taxon>
        <taxon>ecological metagenomes</taxon>
    </lineage>
</organism>
<dbReference type="AlphaFoldDB" id="A0A3B1E1Q8"/>
<feature type="domain" description="PDZ" evidence="5">
    <location>
        <begin position="239"/>
        <end position="337"/>
    </location>
</feature>
<proteinExistence type="inferred from homology"/>
<dbReference type="PANTHER" id="PTHR43343:SF3">
    <property type="entry name" value="PROTEASE DO-LIKE 8, CHLOROPLASTIC"/>
    <property type="match status" value="1"/>
</dbReference>
<dbReference type="InterPro" id="IPR043504">
    <property type="entry name" value="Peptidase_S1_PA_chymotrypsin"/>
</dbReference>
<accession>A0A3B1E1Q8</accession>
<sequence length="351" mass="37837">MKISLRIILIGVCCSLLLTANHESLAALQPEEEALINVFEKVSPAVVFIKNAALQWDLFSTDLYEIPQGAGSGFIWDDQGHVITNFHVIYQADKIEVILNDQKSYEAKVIGISPDHDLAVLKINAPTQQLKSISIGSSKGLKVGQKALSIGNPFGLDHSLTTGVVSALGRSMNSIGGRKIHNVIQTDAAINPGNSGGPLLDSSGNLIGVSTSIYSPSGAYAGVGFAIPVDIVKRVVPQLIKYGRVKRAGLGVVLVPDNIRKRAGVKKGAMILDIQRKSASDQAGLQATRRNMLGNIIYGDVIVVVDKQPIESNEDLVTYLETKNEGEKINLKFMRGTKEYGTTVILQEIRR</sequence>
<evidence type="ECO:0000256" key="2">
    <source>
        <dbReference type="ARBA" id="ARBA00022670"/>
    </source>
</evidence>
<protein>
    <submittedName>
        <fullName evidence="6">HtrA protease/chaperone protein</fullName>
    </submittedName>
</protein>
<dbReference type="InterPro" id="IPR009003">
    <property type="entry name" value="Peptidase_S1_PA"/>
</dbReference>
<dbReference type="InterPro" id="IPR036034">
    <property type="entry name" value="PDZ_sf"/>
</dbReference>
<evidence type="ECO:0000256" key="4">
    <source>
        <dbReference type="ARBA" id="ARBA00022825"/>
    </source>
</evidence>
<keyword evidence="4" id="KW-0720">Serine protease</keyword>
<dbReference type="Gene3D" id="2.30.42.10">
    <property type="match status" value="1"/>
</dbReference>
<dbReference type="PRINTS" id="PR00834">
    <property type="entry name" value="PROTEASES2C"/>
</dbReference>
<dbReference type="Pfam" id="PF13180">
    <property type="entry name" value="PDZ_2"/>
    <property type="match status" value="1"/>
</dbReference>
<evidence type="ECO:0000256" key="3">
    <source>
        <dbReference type="ARBA" id="ARBA00022801"/>
    </source>
</evidence>
<dbReference type="InterPro" id="IPR001940">
    <property type="entry name" value="Peptidase_S1C"/>
</dbReference>
<dbReference type="SUPFAM" id="SSF50494">
    <property type="entry name" value="Trypsin-like serine proteases"/>
    <property type="match status" value="1"/>
</dbReference>
<keyword evidence="2 6" id="KW-0645">Protease</keyword>
<comment type="similarity">
    <text evidence="1">Belongs to the peptidase S1C family.</text>
</comment>
<dbReference type="PANTHER" id="PTHR43343">
    <property type="entry name" value="PEPTIDASE S12"/>
    <property type="match status" value="1"/>
</dbReference>
<evidence type="ECO:0000259" key="5">
    <source>
        <dbReference type="PROSITE" id="PS50106"/>
    </source>
</evidence>
<dbReference type="GO" id="GO:0006508">
    <property type="term" value="P:proteolysis"/>
    <property type="evidence" value="ECO:0007669"/>
    <property type="project" value="UniProtKB-KW"/>
</dbReference>
<evidence type="ECO:0000256" key="1">
    <source>
        <dbReference type="ARBA" id="ARBA00010541"/>
    </source>
</evidence>
<dbReference type="Gene3D" id="2.40.10.10">
    <property type="entry name" value="Trypsin-like serine proteases"/>
    <property type="match status" value="2"/>
</dbReference>